<sequence>MALLRTAVIQKHGRDREIQERSRRRT</sequence>
<comment type="caution">
    <text evidence="2">The sequence shown here is derived from an EMBL/GenBank/DDBJ whole genome shotgun (WGS) entry which is preliminary data.</text>
</comment>
<name>A0A242MU60_CABSO</name>
<dbReference type="EMBL" id="NBTZ01000058">
    <property type="protein sequence ID" value="OTP74811.1"/>
    <property type="molecule type" value="Genomic_DNA"/>
</dbReference>
<feature type="region of interest" description="Disordered" evidence="1">
    <location>
        <begin position="1"/>
        <end position="26"/>
    </location>
</feature>
<reference evidence="2 3" key="1">
    <citation type="submission" date="2017-03" db="EMBL/GenBank/DDBJ databases">
        <title>Genome analysis of strain PAMC 26577.</title>
        <authorList>
            <person name="Oh H.-M."/>
            <person name="Yang J.-A."/>
        </authorList>
    </citation>
    <scope>NUCLEOTIDE SEQUENCE [LARGE SCALE GENOMIC DNA]</scope>
    <source>
        <strain evidence="2 3">PAMC 26577</strain>
    </source>
</reference>
<proteinExistence type="predicted"/>
<evidence type="ECO:0000256" key="1">
    <source>
        <dbReference type="SAM" id="MobiDB-lite"/>
    </source>
</evidence>
<organism evidence="2 3">
    <name type="scientific">Caballeronia sordidicola</name>
    <name type="common">Burkholderia sordidicola</name>
    <dbReference type="NCBI Taxonomy" id="196367"/>
    <lineage>
        <taxon>Bacteria</taxon>
        <taxon>Pseudomonadati</taxon>
        <taxon>Pseudomonadota</taxon>
        <taxon>Betaproteobacteria</taxon>
        <taxon>Burkholderiales</taxon>
        <taxon>Burkholderiaceae</taxon>
        <taxon>Caballeronia</taxon>
    </lineage>
</organism>
<accession>A0A242MU60</accession>
<dbReference type="Proteomes" id="UP000195221">
    <property type="component" value="Unassembled WGS sequence"/>
</dbReference>
<dbReference type="AlphaFoldDB" id="A0A242MU60"/>
<feature type="compositionally biased region" description="Basic and acidic residues" evidence="1">
    <location>
        <begin position="12"/>
        <end position="26"/>
    </location>
</feature>
<protein>
    <submittedName>
        <fullName evidence="2">D-tyrosyl-tRNA(Tyr) deacylase</fullName>
    </submittedName>
</protein>
<gene>
    <name evidence="2" type="ORF">PAMC26577_14515</name>
</gene>
<evidence type="ECO:0000313" key="2">
    <source>
        <dbReference type="EMBL" id="OTP74811.1"/>
    </source>
</evidence>
<evidence type="ECO:0000313" key="3">
    <source>
        <dbReference type="Proteomes" id="UP000195221"/>
    </source>
</evidence>